<dbReference type="Pfam" id="PF00328">
    <property type="entry name" value="His_Phos_2"/>
    <property type="match status" value="1"/>
</dbReference>
<reference evidence="4" key="1">
    <citation type="submission" date="2023-03" db="EMBL/GenBank/DDBJ databases">
        <title>Mating type loci evolution in Malassezia.</title>
        <authorList>
            <person name="Coelho M.A."/>
        </authorList>
    </citation>
    <scope>NUCLEOTIDE SEQUENCE</scope>
    <source>
        <strain evidence="4">CBS 9431</strain>
    </source>
</reference>
<keyword evidence="1" id="KW-0378">Hydrolase</keyword>
<dbReference type="InterPro" id="IPR029033">
    <property type="entry name" value="His_PPase_superfam"/>
</dbReference>
<dbReference type="InterPro" id="IPR033379">
    <property type="entry name" value="Acid_Pase_AS"/>
</dbReference>
<feature type="region of interest" description="Disordered" evidence="2">
    <location>
        <begin position="542"/>
        <end position="605"/>
    </location>
</feature>
<feature type="signal peptide" evidence="3">
    <location>
        <begin position="1"/>
        <end position="18"/>
    </location>
</feature>
<dbReference type="PROSITE" id="PS00616">
    <property type="entry name" value="HIS_ACID_PHOSPHAT_1"/>
    <property type="match status" value="1"/>
</dbReference>
<dbReference type="EMBL" id="CP119959">
    <property type="protein sequence ID" value="WFD38557.1"/>
    <property type="molecule type" value="Genomic_DNA"/>
</dbReference>
<dbReference type="GeneID" id="85225163"/>
<dbReference type="CDD" id="cd07061">
    <property type="entry name" value="HP_HAP_like"/>
    <property type="match status" value="1"/>
</dbReference>
<evidence type="ECO:0000313" key="5">
    <source>
        <dbReference type="Proteomes" id="UP001217754"/>
    </source>
</evidence>
<feature type="chain" id="PRO_5041981800" description="Acid phosphatase" evidence="3">
    <location>
        <begin position="19"/>
        <end position="605"/>
    </location>
</feature>
<proteinExistence type="predicted"/>
<dbReference type="RefSeq" id="XP_060121454.1">
    <property type="nucleotide sequence ID" value="XM_060265471.1"/>
</dbReference>
<sequence>MAAIYALLPFVCAAVASAQQASPSVDWQNTTGNTAQAFPTDVGLLGPTLYGKTPFLAQQDKVNSTKPNPGSYGIELRFLPKDADKDNATSADIYRNLGQTSPYFPADDLFPETAAYSTVPKQCTIKQVHILHRHGSRYPASGGAGPSVNTLGEKIYNASKAGNLKASGELAFLNSWNFSLGAEVLTHQGTQELFDSGVKHYYQYGKLLENLTEHKPVLRTTSQSRMLDSARYWALGFFGWDAPSKSNIEVLNEIKGQNDTLVPYYDCNNSFYLSDEILPIWRQQYLNKTIPRIQNQVQGVNFTYNDVYNMQSMCAYELNALGYSNFCSLFTKQEWEDFEYDIDISFQANNGFMSPGGKANGIGWVTEFLARLTNKSFTGPQSEQNSTIDKNSTYFPLDQPLYADFTHDVVIQSILTALNMTQVGDYLPTTKPDPKRRYRASRVTPFGARLVFEVMDCDEKNSTTQYIRAKLNEAVVPLNQDQGCEKRPDGLCKLNDFIKYQNDTAFKASKFDLFCFGKNGTNFTVTGPVHMGALTDAQIEAGQKNASSHGGAAGASSAASSSGASSSGSSSSGSSSSGSSSSGSPSSSASSSKASSGASSASSSK</sequence>
<accession>A0AAF0F519</accession>
<name>A0AAF0F519_9BASI</name>
<dbReference type="InterPro" id="IPR000560">
    <property type="entry name" value="His_Pase_clade-2"/>
</dbReference>
<keyword evidence="5" id="KW-1185">Reference proteome</keyword>
<dbReference type="PANTHER" id="PTHR20963">
    <property type="entry name" value="MULTIPLE INOSITOL POLYPHOSPHATE PHOSPHATASE-RELATED"/>
    <property type="match status" value="1"/>
</dbReference>
<gene>
    <name evidence="4" type="ORF">MJAP1_001514</name>
</gene>
<dbReference type="Gene3D" id="3.40.50.1240">
    <property type="entry name" value="Phosphoglycerate mutase-like"/>
    <property type="match status" value="1"/>
</dbReference>
<evidence type="ECO:0000256" key="2">
    <source>
        <dbReference type="SAM" id="MobiDB-lite"/>
    </source>
</evidence>
<dbReference type="GO" id="GO:0003993">
    <property type="term" value="F:acid phosphatase activity"/>
    <property type="evidence" value="ECO:0007669"/>
    <property type="project" value="TreeGrafter"/>
</dbReference>
<dbReference type="SUPFAM" id="SSF53254">
    <property type="entry name" value="Phosphoglycerate mutase-like"/>
    <property type="match status" value="1"/>
</dbReference>
<dbReference type="Proteomes" id="UP001217754">
    <property type="component" value="Chromosome 2"/>
</dbReference>
<evidence type="ECO:0008006" key="6">
    <source>
        <dbReference type="Google" id="ProtNLM"/>
    </source>
</evidence>
<evidence type="ECO:0000256" key="3">
    <source>
        <dbReference type="SAM" id="SignalP"/>
    </source>
</evidence>
<evidence type="ECO:0000313" key="4">
    <source>
        <dbReference type="EMBL" id="WFD38557.1"/>
    </source>
</evidence>
<protein>
    <recommendedName>
        <fullName evidence="6">Acid phosphatase</fullName>
    </recommendedName>
</protein>
<organism evidence="4 5">
    <name type="scientific">Malassezia japonica</name>
    <dbReference type="NCBI Taxonomy" id="223818"/>
    <lineage>
        <taxon>Eukaryota</taxon>
        <taxon>Fungi</taxon>
        <taxon>Dikarya</taxon>
        <taxon>Basidiomycota</taxon>
        <taxon>Ustilaginomycotina</taxon>
        <taxon>Malasseziomycetes</taxon>
        <taxon>Malasseziales</taxon>
        <taxon>Malasseziaceae</taxon>
        <taxon>Malassezia</taxon>
    </lineage>
</organism>
<feature type="compositionally biased region" description="Low complexity" evidence="2">
    <location>
        <begin position="546"/>
        <end position="605"/>
    </location>
</feature>
<evidence type="ECO:0000256" key="1">
    <source>
        <dbReference type="ARBA" id="ARBA00022801"/>
    </source>
</evidence>
<keyword evidence="3" id="KW-0732">Signal</keyword>
<dbReference type="AlphaFoldDB" id="A0AAF0F519"/>
<dbReference type="PANTHER" id="PTHR20963:SF42">
    <property type="entry name" value="PHOSPHOGLYCERATE MUTASE-LIKE PROTEIN"/>
    <property type="match status" value="1"/>
</dbReference>